<comment type="catalytic activity">
    <reaction evidence="1 13">
        <text>Endohydrolysis of (1-&gt;4)-beta-D-glucosidic linkages in cellulose, lichenin and cereal beta-D-glucans.</text>
        <dbReference type="EC" id="3.2.1.4"/>
    </reaction>
</comment>
<dbReference type="EnsemblPlants" id="Solyc02g014225.1.1">
    <property type="protein sequence ID" value="Solyc02g014225.1.1"/>
    <property type="gene ID" value="Solyc02g014225.1"/>
</dbReference>
<evidence type="ECO:0000256" key="8">
    <source>
        <dbReference type="ARBA" id="ARBA00023180"/>
    </source>
</evidence>
<evidence type="ECO:0000256" key="5">
    <source>
        <dbReference type="ARBA" id="ARBA00022729"/>
    </source>
</evidence>
<dbReference type="SUPFAM" id="SSF48208">
    <property type="entry name" value="Six-hairpin glycosidases"/>
    <property type="match status" value="1"/>
</dbReference>
<dbReference type="AlphaFoldDB" id="A0A3Q7EV95"/>
<evidence type="ECO:0000256" key="6">
    <source>
        <dbReference type="ARBA" id="ARBA00022801"/>
    </source>
</evidence>
<feature type="signal peptide" evidence="13">
    <location>
        <begin position="1"/>
        <end position="24"/>
    </location>
</feature>
<accession>A0A3Q7EV95</accession>
<dbReference type="Gramene" id="Solyc02g014225.1.1">
    <property type="protein sequence ID" value="Solyc02g014225.1.1"/>
    <property type="gene ID" value="Solyc02g014225.1"/>
</dbReference>
<proteinExistence type="inferred from homology"/>
<evidence type="ECO:0000256" key="13">
    <source>
        <dbReference type="RuleBase" id="RU361166"/>
    </source>
</evidence>
<dbReference type="OMA" id="NATVGCM"/>
<evidence type="ECO:0000256" key="2">
    <source>
        <dbReference type="ARBA" id="ARBA00004613"/>
    </source>
</evidence>
<dbReference type="EC" id="3.2.1.4" evidence="13"/>
<dbReference type="Pfam" id="PF00759">
    <property type="entry name" value="Glyco_hydro_9"/>
    <property type="match status" value="1"/>
</dbReference>
<dbReference type="Gene3D" id="1.50.10.10">
    <property type="match status" value="2"/>
</dbReference>
<evidence type="ECO:0000256" key="11">
    <source>
        <dbReference type="ARBA" id="ARBA00023326"/>
    </source>
</evidence>
<dbReference type="GO" id="GO:0030245">
    <property type="term" value="P:cellulose catabolic process"/>
    <property type="evidence" value="ECO:0007669"/>
    <property type="project" value="UniProtKB-KW"/>
</dbReference>
<organism evidence="15">
    <name type="scientific">Solanum lycopersicum</name>
    <name type="common">Tomato</name>
    <name type="synonym">Lycopersicon esculentum</name>
    <dbReference type="NCBI Taxonomy" id="4081"/>
    <lineage>
        <taxon>Eukaryota</taxon>
        <taxon>Viridiplantae</taxon>
        <taxon>Streptophyta</taxon>
        <taxon>Embryophyta</taxon>
        <taxon>Tracheophyta</taxon>
        <taxon>Spermatophyta</taxon>
        <taxon>Magnoliopsida</taxon>
        <taxon>eudicotyledons</taxon>
        <taxon>Gunneridae</taxon>
        <taxon>Pentapetalae</taxon>
        <taxon>asterids</taxon>
        <taxon>lamiids</taxon>
        <taxon>Solanales</taxon>
        <taxon>Solanaceae</taxon>
        <taxon>Solanoideae</taxon>
        <taxon>Solaneae</taxon>
        <taxon>Solanum</taxon>
        <taxon>Solanum subgen. Lycopersicon</taxon>
    </lineage>
</organism>
<evidence type="ECO:0000259" key="14">
    <source>
        <dbReference type="SMART" id="SM01063"/>
    </source>
</evidence>
<reference evidence="15" key="2">
    <citation type="submission" date="2019-01" db="UniProtKB">
        <authorList>
            <consortium name="EnsemblPlants"/>
        </authorList>
    </citation>
    <scope>IDENTIFICATION</scope>
    <source>
        <strain evidence="15">cv. Heinz 1706</strain>
    </source>
</reference>
<dbReference type="InterPro" id="IPR012341">
    <property type="entry name" value="6hp_glycosidase-like_sf"/>
</dbReference>
<keyword evidence="4" id="KW-0964">Secreted</keyword>
<evidence type="ECO:0000313" key="15">
    <source>
        <dbReference type="EnsemblPlants" id="Solyc02g014225.1.1"/>
    </source>
</evidence>
<dbReference type="FunCoup" id="A0A3Q7EV95">
    <property type="interactions" value="104"/>
</dbReference>
<feature type="chain" id="PRO_5018377936" description="Endoglucanase" evidence="13">
    <location>
        <begin position="25"/>
        <end position="549"/>
    </location>
</feature>
<dbReference type="GO" id="GO:0008810">
    <property type="term" value="F:cellulase activity"/>
    <property type="evidence" value="ECO:0007669"/>
    <property type="project" value="UniProtKB-EC"/>
</dbReference>
<dbReference type="STRING" id="4081.A0A3Q7EV95"/>
<reference evidence="15" key="1">
    <citation type="journal article" date="2012" name="Nature">
        <title>The tomato genome sequence provides insights into fleshy fruit evolution.</title>
        <authorList>
            <consortium name="Tomato Genome Consortium"/>
        </authorList>
    </citation>
    <scope>NUCLEOTIDE SEQUENCE [LARGE SCALE GENOMIC DNA]</scope>
    <source>
        <strain evidence="15">cv. Heinz 1706</strain>
    </source>
</reference>
<dbReference type="InterPro" id="IPR008928">
    <property type="entry name" value="6-hairpin_glycosidase_sf"/>
</dbReference>
<keyword evidence="11 12" id="KW-0624">Polysaccharide degradation</keyword>
<dbReference type="GO" id="GO:0030246">
    <property type="term" value="F:carbohydrate binding"/>
    <property type="evidence" value="ECO:0007669"/>
    <property type="project" value="InterPro"/>
</dbReference>
<dbReference type="Pfam" id="PF09478">
    <property type="entry name" value="CBM49"/>
    <property type="match status" value="1"/>
</dbReference>
<keyword evidence="10 12" id="KW-0326">Glycosidase</keyword>
<evidence type="ECO:0000256" key="7">
    <source>
        <dbReference type="ARBA" id="ARBA00023001"/>
    </source>
</evidence>
<keyword evidence="7 13" id="KW-0136">Cellulose degradation</keyword>
<keyword evidence="16" id="KW-1185">Reference proteome</keyword>
<evidence type="ECO:0000256" key="3">
    <source>
        <dbReference type="ARBA" id="ARBA00007072"/>
    </source>
</evidence>
<evidence type="ECO:0000256" key="4">
    <source>
        <dbReference type="ARBA" id="ARBA00022525"/>
    </source>
</evidence>
<dbReference type="GO" id="GO:0005576">
    <property type="term" value="C:extracellular region"/>
    <property type="evidence" value="ECO:0007669"/>
    <property type="project" value="UniProtKB-SubCell"/>
</dbReference>
<dbReference type="Proteomes" id="UP000004994">
    <property type="component" value="Chromosome 2"/>
</dbReference>
<evidence type="ECO:0000256" key="12">
    <source>
        <dbReference type="PROSITE-ProRule" id="PRU10059"/>
    </source>
</evidence>
<dbReference type="InParanoid" id="A0A3Q7EV95"/>
<evidence type="ECO:0000256" key="9">
    <source>
        <dbReference type="ARBA" id="ARBA00023277"/>
    </source>
</evidence>
<dbReference type="SMART" id="SM01063">
    <property type="entry name" value="CBM49"/>
    <property type="match status" value="1"/>
</dbReference>
<comment type="subcellular location">
    <subcellularLocation>
        <location evidence="2">Secreted</location>
    </subcellularLocation>
</comment>
<feature type="active site" evidence="12">
    <location>
        <position position="369"/>
    </location>
</feature>
<comment type="similarity">
    <text evidence="3 12 13">Belongs to the glycosyl hydrolase 9 (cellulase E) family.</text>
</comment>
<protein>
    <recommendedName>
        <fullName evidence="13">Endoglucanase</fullName>
        <ecNumber evidence="13">3.2.1.4</ecNumber>
    </recommendedName>
</protein>
<dbReference type="InterPro" id="IPR001701">
    <property type="entry name" value="Glyco_hydro_9"/>
</dbReference>
<feature type="domain" description="Carbohydrate binding" evidence="14">
    <location>
        <begin position="457"/>
        <end position="539"/>
    </location>
</feature>
<sequence length="549" mass="60937">MGISSKLQLISVLLVGLLALEAVSYNFDYGNAMDKTLLFFEAQRSGKLPPNQRVKWRGDSGLKDGFLQGVNLVGGYYDAGDHVKFGLPMAYSLTMLGWSVVDYRKEIADVNQMGNTLAAIKWGTDYFIKAHTQPNVLWAQVGDGDSDHYCWERAEDMTTPRTAYKLDPSHPGLYDDSIPNAQAFYTSSGYSDELLWAAAWLYRATYDEFYLKYVVDNAVSLGGTGWAVREFSWDNKYAGVQILLTKILLDGAGGSYTPTLKQYQAKADYFTCACLQKNDGYNVALTPGGLIYVREWNNLQYASSAAFLLSMYSDYLSEKKIVLQCPEGQVQPSDVLSFAKSQADYILGKNPKAISYLVGYGQNYPIHVHHRGASIAPISVLHTAVSCIEGFETWYRRPQANPNIIHGALLGGPSKTDDFSDDRSNYEQTEPTLSGSAPLIGLFVKLQSLSGYRGAPVTFLHSIISTWTIGPTTYYKHRVVVKNTSQKPITNLKLIIENLSGSLWGLSPCPEKNIYELPQWIKILKPGSELTFVYVQGGAQAKVSIKSYH</sequence>
<name>A0A3Q7EV95_SOLLC</name>
<evidence type="ECO:0000313" key="16">
    <source>
        <dbReference type="Proteomes" id="UP000004994"/>
    </source>
</evidence>
<dbReference type="InterPro" id="IPR019028">
    <property type="entry name" value="CBM_49"/>
</dbReference>
<dbReference type="PROSITE" id="PS00592">
    <property type="entry name" value="GH9_2"/>
    <property type="match status" value="1"/>
</dbReference>
<keyword evidence="6 12" id="KW-0378">Hydrolase</keyword>
<evidence type="ECO:0000256" key="10">
    <source>
        <dbReference type="ARBA" id="ARBA00023295"/>
    </source>
</evidence>
<keyword evidence="5 13" id="KW-0732">Signal</keyword>
<dbReference type="PANTHER" id="PTHR22298">
    <property type="entry name" value="ENDO-1,4-BETA-GLUCANASE"/>
    <property type="match status" value="1"/>
</dbReference>
<keyword evidence="9 12" id="KW-0119">Carbohydrate metabolism</keyword>
<evidence type="ECO:0000256" key="1">
    <source>
        <dbReference type="ARBA" id="ARBA00000966"/>
    </source>
</evidence>
<dbReference type="InterPro" id="IPR018221">
    <property type="entry name" value="Glyco_hydro_9_His_AS"/>
</dbReference>
<keyword evidence="8" id="KW-0325">Glycoprotein</keyword>